<evidence type="ECO:0000313" key="17">
    <source>
        <dbReference type="Proteomes" id="UP000502823"/>
    </source>
</evidence>
<dbReference type="Pfam" id="PF00067">
    <property type="entry name" value="p450"/>
    <property type="match status" value="1"/>
</dbReference>
<dbReference type="Gene3D" id="1.10.630.10">
    <property type="entry name" value="Cytochrome P450"/>
    <property type="match status" value="1"/>
</dbReference>
<dbReference type="EMBL" id="BLKM01009497">
    <property type="protein sequence ID" value="GFG36862.1"/>
    <property type="molecule type" value="Genomic_DNA"/>
</dbReference>
<keyword evidence="15" id="KW-1133">Transmembrane helix</keyword>
<gene>
    <name evidence="16" type="ORF">Cfor_08672</name>
</gene>
<evidence type="ECO:0000256" key="7">
    <source>
        <dbReference type="ARBA" id="ARBA00022824"/>
    </source>
</evidence>
<protein>
    <recommendedName>
        <fullName evidence="18">Cytochrome P450</fullName>
    </recommendedName>
</protein>
<dbReference type="AlphaFoldDB" id="A0A6L2PZY3"/>
<evidence type="ECO:0008006" key="18">
    <source>
        <dbReference type="Google" id="ProtNLM"/>
    </source>
</evidence>
<dbReference type="GO" id="GO:0016705">
    <property type="term" value="F:oxidoreductase activity, acting on paired donors, with incorporation or reduction of molecular oxygen"/>
    <property type="evidence" value="ECO:0007669"/>
    <property type="project" value="InterPro"/>
</dbReference>
<reference evidence="17" key="1">
    <citation type="submission" date="2020-01" db="EMBL/GenBank/DDBJ databases">
        <title>Draft genome sequence of the Termite Coptotermes fromosanus.</title>
        <authorList>
            <person name="Itakura S."/>
            <person name="Yosikawa Y."/>
            <person name="Umezawa K."/>
        </authorList>
    </citation>
    <scope>NUCLEOTIDE SEQUENCE [LARGE SCALE GENOMIC DNA]</scope>
</reference>
<evidence type="ECO:0000256" key="12">
    <source>
        <dbReference type="ARBA" id="ARBA00023136"/>
    </source>
</evidence>
<keyword evidence="6 13" id="KW-0479">Metal-binding</keyword>
<dbReference type="GO" id="GO:0004497">
    <property type="term" value="F:monooxygenase activity"/>
    <property type="evidence" value="ECO:0007669"/>
    <property type="project" value="UniProtKB-KW"/>
</dbReference>
<comment type="caution">
    <text evidence="16">The sequence shown here is derived from an EMBL/GenBank/DDBJ whole genome shotgun (WGS) entry which is preliminary data.</text>
</comment>
<comment type="similarity">
    <text evidence="4 14">Belongs to the cytochrome P450 family.</text>
</comment>
<evidence type="ECO:0000256" key="8">
    <source>
        <dbReference type="ARBA" id="ARBA00022848"/>
    </source>
</evidence>
<dbReference type="InterPro" id="IPR002401">
    <property type="entry name" value="Cyt_P450_E_grp-I"/>
</dbReference>
<dbReference type="PRINTS" id="PR00385">
    <property type="entry name" value="P450"/>
</dbReference>
<keyword evidence="9 14" id="KW-0560">Oxidoreductase</keyword>
<dbReference type="GO" id="GO:0005789">
    <property type="term" value="C:endoplasmic reticulum membrane"/>
    <property type="evidence" value="ECO:0007669"/>
    <property type="project" value="UniProtKB-SubCell"/>
</dbReference>
<evidence type="ECO:0000256" key="6">
    <source>
        <dbReference type="ARBA" id="ARBA00022723"/>
    </source>
</evidence>
<evidence type="ECO:0000256" key="15">
    <source>
        <dbReference type="SAM" id="Phobius"/>
    </source>
</evidence>
<evidence type="ECO:0000256" key="5">
    <source>
        <dbReference type="ARBA" id="ARBA00022617"/>
    </source>
</evidence>
<keyword evidence="5 13" id="KW-0349">Heme</keyword>
<keyword evidence="17" id="KW-1185">Reference proteome</keyword>
<keyword evidence="7" id="KW-0256">Endoplasmic reticulum</keyword>
<accession>A0A6L2PZY3</accession>
<feature type="binding site" description="axial binding residue" evidence="13">
    <location>
        <position position="528"/>
    </location>
    <ligand>
        <name>heme</name>
        <dbReference type="ChEBI" id="CHEBI:30413"/>
    </ligand>
    <ligandPart>
        <name>Fe</name>
        <dbReference type="ChEBI" id="CHEBI:18248"/>
    </ligandPart>
</feature>
<evidence type="ECO:0000256" key="13">
    <source>
        <dbReference type="PIRSR" id="PIRSR602401-1"/>
    </source>
</evidence>
<evidence type="ECO:0000256" key="2">
    <source>
        <dbReference type="ARBA" id="ARBA00004174"/>
    </source>
</evidence>
<dbReference type="OrthoDB" id="1470350at2759"/>
<dbReference type="Proteomes" id="UP000502823">
    <property type="component" value="Unassembled WGS sequence"/>
</dbReference>
<keyword evidence="11 14" id="KW-0503">Monooxygenase</keyword>
<feature type="transmembrane region" description="Helical" evidence="15">
    <location>
        <begin position="78"/>
        <end position="100"/>
    </location>
</feature>
<evidence type="ECO:0000313" key="16">
    <source>
        <dbReference type="EMBL" id="GFG36862.1"/>
    </source>
</evidence>
<keyword evidence="12 15" id="KW-0472">Membrane</keyword>
<name>A0A6L2PZY3_COPFO</name>
<dbReference type="SUPFAM" id="SSF48264">
    <property type="entry name" value="Cytochrome P450"/>
    <property type="match status" value="1"/>
</dbReference>
<comment type="cofactor">
    <cofactor evidence="1 13">
        <name>heme</name>
        <dbReference type="ChEBI" id="CHEBI:30413"/>
    </cofactor>
</comment>
<keyword evidence="10 13" id="KW-0408">Iron</keyword>
<proteinExistence type="inferred from homology"/>
<dbReference type="CDD" id="cd20628">
    <property type="entry name" value="CYP4"/>
    <property type="match status" value="1"/>
</dbReference>
<sequence length="585" mass="67104">MERQVFAAELVTKIVEYFTCFATSILRDVCLKQRGPEAAYADVLFLVTPAYGQPLSYLYHAHFEGFHLRVMLSLQGTLLQQCSVVMVLLLLIFFLLLFYAHFRFRRQRMEALAAKISGPPAWPFIGNALQFLGTIQDVLRTISRLLHRYQTPVAFWLGPFFYVAVARPADIETVLTSPLALEKDRVYRFMEPWLGHGLFTAPVSTWRVNRKLITPTFNPRILERFVDVFSAQAQILVRKLAKEVGGGECDIFHYINLCSLDTICETAMGLTVRAQDNNNADYVTATKRLSQIVAVRMFKAWLHPNWVFKLTPLGREHARQLRYTEHMTSTVNWVKPCVIVHLPRLRKIFTSCLLMTDRTITRKVFIDLLLELTGTTFNDEQLKAEATTMIAAGNDTTATMTSFVFLVLAIHQAEQEKVYEEMRSIFGDSKRVTTSRDLRQMDYLELCIKETMRMFPVAPLIARYLTGDITVSDVVVPTGSSVVICIQHVHMDPEHFPEPNKFIPERFLPDNKRHPFSYLPFSAGPRNCIGLRYAMLLMKTIVSTVLRHYKVTTSLKMADILLKVDILLKSVRGYPVALEPRRYNN</sequence>
<organism evidence="16 17">
    <name type="scientific">Coptotermes formosanus</name>
    <name type="common">Formosan subterranean termite</name>
    <dbReference type="NCBI Taxonomy" id="36987"/>
    <lineage>
        <taxon>Eukaryota</taxon>
        <taxon>Metazoa</taxon>
        <taxon>Ecdysozoa</taxon>
        <taxon>Arthropoda</taxon>
        <taxon>Hexapoda</taxon>
        <taxon>Insecta</taxon>
        <taxon>Pterygota</taxon>
        <taxon>Neoptera</taxon>
        <taxon>Polyneoptera</taxon>
        <taxon>Dictyoptera</taxon>
        <taxon>Blattodea</taxon>
        <taxon>Blattoidea</taxon>
        <taxon>Termitoidae</taxon>
        <taxon>Rhinotermitidae</taxon>
        <taxon>Coptotermes</taxon>
    </lineage>
</organism>
<dbReference type="InterPro" id="IPR017972">
    <property type="entry name" value="Cyt_P450_CS"/>
</dbReference>
<dbReference type="PRINTS" id="PR00463">
    <property type="entry name" value="EP450I"/>
</dbReference>
<dbReference type="GO" id="GO:0005506">
    <property type="term" value="F:iron ion binding"/>
    <property type="evidence" value="ECO:0007669"/>
    <property type="project" value="InterPro"/>
</dbReference>
<comment type="subcellular location">
    <subcellularLocation>
        <location evidence="3">Endoplasmic reticulum membrane</location>
        <topology evidence="3">Peripheral membrane protein</topology>
    </subcellularLocation>
    <subcellularLocation>
        <location evidence="2">Microsome membrane</location>
        <topology evidence="2">Peripheral membrane protein</topology>
    </subcellularLocation>
</comment>
<dbReference type="InterPro" id="IPR001128">
    <property type="entry name" value="Cyt_P450"/>
</dbReference>
<keyword evidence="8" id="KW-0492">Microsome</keyword>
<dbReference type="InParanoid" id="A0A6L2PZY3"/>
<evidence type="ECO:0000256" key="9">
    <source>
        <dbReference type="ARBA" id="ARBA00023002"/>
    </source>
</evidence>
<dbReference type="PANTHER" id="PTHR24291">
    <property type="entry name" value="CYTOCHROME P450 FAMILY 4"/>
    <property type="match status" value="1"/>
</dbReference>
<evidence type="ECO:0000256" key="14">
    <source>
        <dbReference type="RuleBase" id="RU000461"/>
    </source>
</evidence>
<evidence type="ECO:0000256" key="4">
    <source>
        <dbReference type="ARBA" id="ARBA00010617"/>
    </source>
</evidence>
<dbReference type="InterPro" id="IPR050196">
    <property type="entry name" value="Cytochrome_P450_Monoox"/>
</dbReference>
<dbReference type="GO" id="GO:0020037">
    <property type="term" value="F:heme binding"/>
    <property type="evidence" value="ECO:0007669"/>
    <property type="project" value="InterPro"/>
</dbReference>
<dbReference type="PANTHER" id="PTHR24291:SF189">
    <property type="entry name" value="CYTOCHROME P450 4C3-RELATED"/>
    <property type="match status" value="1"/>
</dbReference>
<dbReference type="PROSITE" id="PS00086">
    <property type="entry name" value="CYTOCHROME_P450"/>
    <property type="match status" value="1"/>
</dbReference>
<evidence type="ECO:0000256" key="1">
    <source>
        <dbReference type="ARBA" id="ARBA00001971"/>
    </source>
</evidence>
<keyword evidence="15" id="KW-0812">Transmembrane</keyword>
<evidence type="ECO:0000256" key="10">
    <source>
        <dbReference type="ARBA" id="ARBA00023004"/>
    </source>
</evidence>
<evidence type="ECO:0000256" key="11">
    <source>
        <dbReference type="ARBA" id="ARBA00023033"/>
    </source>
</evidence>
<evidence type="ECO:0000256" key="3">
    <source>
        <dbReference type="ARBA" id="ARBA00004406"/>
    </source>
</evidence>
<dbReference type="InterPro" id="IPR036396">
    <property type="entry name" value="Cyt_P450_sf"/>
</dbReference>